<evidence type="ECO:0000256" key="2">
    <source>
        <dbReference type="ARBA" id="ARBA00022741"/>
    </source>
</evidence>
<evidence type="ECO:0000259" key="4">
    <source>
        <dbReference type="Pfam" id="PF03135"/>
    </source>
</evidence>
<evidence type="ECO:0000313" key="5">
    <source>
        <dbReference type="EMBL" id="KEQ04769.1"/>
    </source>
</evidence>
<dbReference type="GO" id="GO:0005524">
    <property type="term" value="F:ATP binding"/>
    <property type="evidence" value="ECO:0007669"/>
    <property type="project" value="UniProtKB-KW"/>
</dbReference>
<dbReference type="InterPro" id="IPR027417">
    <property type="entry name" value="P-loop_NTPase"/>
</dbReference>
<evidence type="ECO:0000256" key="3">
    <source>
        <dbReference type="ARBA" id="ARBA00022840"/>
    </source>
</evidence>
<accession>A0A922NY33</accession>
<dbReference type="AlphaFoldDB" id="A0A922NY33"/>
<evidence type="ECO:0000256" key="1">
    <source>
        <dbReference type="ARBA" id="ARBA00006512"/>
    </source>
</evidence>
<dbReference type="OrthoDB" id="9816422at2"/>
<dbReference type="Pfam" id="PF03135">
    <property type="entry name" value="CagE_TrbE_VirB"/>
    <property type="match status" value="1"/>
</dbReference>
<organism evidence="5 6">
    <name type="scientific">Pseudorhizobium pelagicum</name>
    <dbReference type="NCBI Taxonomy" id="1509405"/>
    <lineage>
        <taxon>Bacteria</taxon>
        <taxon>Pseudomonadati</taxon>
        <taxon>Pseudomonadota</taxon>
        <taxon>Alphaproteobacteria</taxon>
        <taxon>Hyphomicrobiales</taxon>
        <taxon>Rhizobiaceae</taxon>
        <taxon>Rhizobium/Agrobacterium group</taxon>
        <taxon>Pseudorhizobium</taxon>
    </lineage>
</organism>
<name>A0A922NY33_9HYPH</name>
<comment type="similarity">
    <text evidence="1">Belongs to the TrbE/VirB4 family.</text>
</comment>
<evidence type="ECO:0000313" key="6">
    <source>
        <dbReference type="Proteomes" id="UP000052167"/>
    </source>
</evidence>
<dbReference type="EMBL" id="JOKJ01000023">
    <property type="protein sequence ID" value="KEQ04769.1"/>
    <property type="molecule type" value="Genomic_DNA"/>
</dbReference>
<dbReference type="PANTHER" id="PTHR30121:SF12">
    <property type="entry name" value="TYPE IV SECRETION SYSTEM PROTEIN CAGE"/>
    <property type="match status" value="1"/>
</dbReference>
<dbReference type="RefSeq" id="WP_037164222.1">
    <property type="nucleotide sequence ID" value="NZ_JOKI01000006.1"/>
</dbReference>
<reference evidence="5 6" key="1">
    <citation type="submission" date="2014-06" db="EMBL/GenBank/DDBJ databases">
        <title>Rhizobium pelagicum/R2-400B4.</title>
        <authorList>
            <person name="Kimes N.E."/>
            <person name="Lopez-Perez M."/>
        </authorList>
    </citation>
    <scope>NUCLEOTIDE SEQUENCE [LARGE SCALE GENOMIC DNA]</scope>
    <source>
        <strain evidence="5 6">R2-400B4</strain>
    </source>
</reference>
<dbReference type="InterPro" id="IPR018145">
    <property type="entry name" value="CagE_TrbE_VirB_cntrl_dom"/>
</dbReference>
<dbReference type="NCBIfam" id="TIGR00929">
    <property type="entry name" value="VirB4_CagE"/>
    <property type="match status" value="1"/>
</dbReference>
<feature type="domain" description="CagE TrbE VirB component of type IV transporter system central" evidence="4">
    <location>
        <begin position="194"/>
        <end position="392"/>
    </location>
</feature>
<proteinExistence type="inferred from homology"/>
<sequence length="805" mass="89978">MLTHIRDGLGFGRAAGRDRPLSTHIPYTRHVADGVIQLESGTLLCVIKLDGLFFQTDDQAELNMRATVQNTMIRALGSSRFSLWSTVVRRQVNSALEGTFDDRFCDLLNRKYMAQLGHKRMFTNELYLTLLRSGVQGALAAGDRARRLAVRFGASAAAEEHQRQAIDEIEELATNICRDLRKYGARPLTIKWRDGALVSEPCAFFNSLLSGGVHRDMALPRMRIAGALGSARLHFSRRTMQVQGAVPTDDRFGAMLSIKEYPPFTGPGLLDGLLQIDHEFILTQSFTLADKPIAQERMSRLKRQIAASDEAGSDVEDDIDFALNSLLNQEAVFGLHHLTLLCLTRDLGSLNACVADLGACLTDVNINWIREDLNLEAAFWAQLPGNHAYIARKCLLSSANFSGLSSMHNFAAGQREGLHWKTPITLLETTSQTPYCFNFHQRDIGHFLVTGPTGSGKTVALGFLLAQAMRVRPAPRAVFFDKDRGAEIFLRAMGGVYEVLTPGIASGFNPLQLDDTGSNREFLLRLLKAMVRPSGAAQITDPEDEDILAQALLRLMREPAQHRTLANLAGLLSGRARAGPQDLNARLRPWIEGEKAWLFNAERDVLSFDAHRIYGFDMTSLLDSEELRTPALMYLFHRLDELLDGHPLMIFMDEGWRLLRDPAFSDFIVDKMKTIRKLNGIVGFGTQSAADIARAPVSHTLIEQSATHIHFPNPRADEESYVRRFGLTVKEYHFLRTTPAEKRTFLIKHGNDSVIARLDLQAMPDLVKVLSGRRETVEECARLREAFGDDPAAWLPRFCGWEDWP</sequence>
<dbReference type="PANTHER" id="PTHR30121">
    <property type="entry name" value="UNCHARACTERIZED PROTEIN YJGR-RELATED"/>
    <property type="match status" value="1"/>
</dbReference>
<keyword evidence="3" id="KW-0067">ATP-binding</keyword>
<dbReference type="InterPro" id="IPR004346">
    <property type="entry name" value="CagE_TrbE_VirB"/>
</dbReference>
<keyword evidence="6" id="KW-1185">Reference proteome</keyword>
<comment type="caution">
    <text evidence="5">The sequence shown here is derived from an EMBL/GenBank/DDBJ whole genome shotgun (WGS) entry which is preliminary data.</text>
</comment>
<dbReference type="InterPro" id="IPR051162">
    <property type="entry name" value="T4SS_component"/>
</dbReference>
<gene>
    <name evidence="5" type="ORF">GV68_12335</name>
</gene>
<keyword evidence="2" id="KW-0547">Nucleotide-binding</keyword>
<protein>
    <submittedName>
        <fullName evidence="5">Type VI secretion protein</fullName>
    </submittedName>
</protein>
<dbReference type="SUPFAM" id="SSF52540">
    <property type="entry name" value="P-loop containing nucleoside triphosphate hydrolases"/>
    <property type="match status" value="1"/>
</dbReference>
<dbReference type="Proteomes" id="UP000052167">
    <property type="component" value="Unassembled WGS sequence"/>
</dbReference>
<dbReference type="Gene3D" id="3.40.50.300">
    <property type="entry name" value="P-loop containing nucleotide triphosphate hydrolases"/>
    <property type="match status" value="2"/>
</dbReference>